<dbReference type="AlphaFoldDB" id="A0A1F5ZUV9"/>
<dbReference type="EMBL" id="MFJL01000014">
    <property type="protein sequence ID" value="OGG16266.1"/>
    <property type="molecule type" value="Genomic_DNA"/>
</dbReference>
<accession>A0A1F5ZUV9</accession>
<reference evidence="2 3" key="1">
    <citation type="journal article" date="2016" name="Nat. Commun.">
        <title>Thousands of microbial genomes shed light on interconnected biogeochemical processes in an aquifer system.</title>
        <authorList>
            <person name="Anantharaman K."/>
            <person name="Brown C.T."/>
            <person name="Hug L.A."/>
            <person name="Sharon I."/>
            <person name="Castelle C.J."/>
            <person name="Probst A.J."/>
            <person name="Thomas B.C."/>
            <person name="Singh A."/>
            <person name="Wilkins M.J."/>
            <person name="Karaoz U."/>
            <person name="Brodie E.L."/>
            <person name="Williams K.H."/>
            <person name="Hubbard S.S."/>
            <person name="Banfield J.F."/>
        </authorList>
    </citation>
    <scope>NUCLEOTIDE SEQUENCE [LARGE SCALE GENOMIC DNA]</scope>
</reference>
<gene>
    <name evidence="2" type="ORF">A3D77_02290</name>
</gene>
<protein>
    <submittedName>
        <fullName evidence="2">Uncharacterized protein</fullName>
    </submittedName>
</protein>
<feature type="transmembrane region" description="Helical" evidence="1">
    <location>
        <begin position="21"/>
        <end position="42"/>
    </location>
</feature>
<keyword evidence="1" id="KW-1133">Transmembrane helix</keyword>
<evidence type="ECO:0000256" key="1">
    <source>
        <dbReference type="SAM" id="Phobius"/>
    </source>
</evidence>
<organism evidence="2 3">
    <name type="scientific">Candidatus Gottesmanbacteria bacterium RIFCSPHIGHO2_02_FULL_39_11</name>
    <dbReference type="NCBI Taxonomy" id="1798382"/>
    <lineage>
        <taxon>Bacteria</taxon>
        <taxon>Candidatus Gottesmaniibacteriota</taxon>
    </lineage>
</organism>
<keyword evidence="1" id="KW-0472">Membrane</keyword>
<dbReference type="Proteomes" id="UP000176923">
    <property type="component" value="Unassembled WGS sequence"/>
</dbReference>
<evidence type="ECO:0000313" key="2">
    <source>
        <dbReference type="EMBL" id="OGG16266.1"/>
    </source>
</evidence>
<sequence>MEYTAQYYRHNNASLGRKKFILINSILVCLIIGLSVLQVIILNHDSTSGEKLTLLNREINKYSAEIVDLDQEIASFSALSSVSQKASESGFLSNTQLVTLTTESPLAYKTR</sequence>
<proteinExistence type="predicted"/>
<keyword evidence="1" id="KW-0812">Transmembrane</keyword>
<evidence type="ECO:0000313" key="3">
    <source>
        <dbReference type="Proteomes" id="UP000176923"/>
    </source>
</evidence>
<comment type="caution">
    <text evidence="2">The sequence shown here is derived from an EMBL/GenBank/DDBJ whole genome shotgun (WGS) entry which is preliminary data.</text>
</comment>
<name>A0A1F5ZUV9_9BACT</name>
<dbReference type="STRING" id="1798382.A3D77_02290"/>